<evidence type="ECO:0000259" key="15">
    <source>
        <dbReference type="SMART" id="SM00382"/>
    </source>
</evidence>
<dbReference type="InParanoid" id="A0A165FCJ4"/>
<evidence type="ECO:0000256" key="1">
    <source>
        <dbReference type="ARBA" id="ARBA00004434"/>
    </source>
</evidence>
<evidence type="ECO:0000313" key="17">
    <source>
        <dbReference type="EMBL" id="KZV88768.1"/>
    </source>
</evidence>
<feature type="domain" description="BCS1 N-terminal" evidence="16">
    <location>
        <begin position="216"/>
        <end position="378"/>
    </location>
</feature>
<keyword evidence="3 14" id="KW-0812">Transmembrane</keyword>
<dbReference type="AlphaFoldDB" id="A0A165FCJ4"/>
<evidence type="ECO:0000256" key="10">
    <source>
        <dbReference type="ARBA" id="ARBA00023136"/>
    </source>
</evidence>
<evidence type="ECO:0000256" key="11">
    <source>
        <dbReference type="ARBA" id="ARBA00048778"/>
    </source>
</evidence>
<dbReference type="Pfam" id="PF08740">
    <property type="entry name" value="BCS1_N"/>
    <property type="match status" value="2"/>
</dbReference>
<evidence type="ECO:0000256" key="2">
    <source>
        <dbReference type="ARBA" id="ARBA00007448"/>
    </source>
</evidence>
<keyword evidence="9" id="KW-0496">Mitochondrion</keyword>
<dbReference type="GO" id="GO:0016887">
    <property type="term" value="F:ATP hydrolysis activity"/>
    <property type="evidence" value="ECO:0007669"/>
    <property type="project" value="InterPro"/>
</dbReference>
<dbReference type="InterPro" id="IPR027417">
    <property type="entry name" value="P-loop_NTPase"/>
</dbReference>
<evidence type="ECO:0000256" key="9">
    <source>
        <dbReference type="ARBA" id="ARBA00023128"/>
    </source>
</evidence>
<dbReference type="STRING" id="1314781.A0A165FCJ4"/>
<feature type="domain" description="AAA+ ATPase" evidence="15">
    <location>
        <begin position="409"/>
        <end position="554"/>
    </location>
</feature>
<evidence type="ECO:0000256" key="6">
    <source>
        <dbReference type="ARBA" id="ARBA00022801"/>
    </source>
</evidence>
<dbReference type="InterPro" id="IPR003959">
    <property type="entry name" value="ATPase_AAA_core"/>
</dbReference>
<keyword evidence="6 17" id="KW-0378">Hydrolase</keyword>
<name>A0A165FCJ4_EXIGL</name>
<evidence type="ECO:0000256" key="12">
    <source>
        <dbReference type="RuleBase" id="RU003651"/>
    </source>
</evidence>
<feature type="transmembrane region" description="Helical" evidence="14">
    <location>
        <begin position="12"/>
        <end position="34"/>
    </location>
</feature>
<sequence length="700" mass="78514">MDGIDARNSTNTLWVTDAFAYLPPLASAVLLLLFRLVESLGHFLNERWVQETVKMMLLGTIMQFMTGAWQTMSAKVLQRLYVEARIENGDFAWDWVDDYLNAHDIWRRAPAYRVITRSKGAARGVEDSDTREKSDIDFHPRPIYQSTPDQPEFWRWNGHWIKVLKEHGKFDYNTGAETGGVIILSVYSWKRWVLDKLINDARERYINVSRPRLITYTAGKSPSLITAIFMQPDLAYEWMLSFLGSLGAFEDVRYVHVASKTSTSTEWGIKMDHSAAEQVSFSPASGAPQLIRWNKVWLQVMRDTGTSSTTHYRTGLPEESGRISVLLHHASHEVLGDLVEAARLHWADGAQHQIRIHLSDSHAWDRVMKKARRSLDSVILPEGVREMLLADTRNFLKSAKWYKTAGVPYRRGYLLHGIPGSGKSSTIHALASELLLPIYSLSLATRGLSDSSLQRLISQTPPNCILTLEDIDCAFPRARGDSDFEDDDPVDVENDLMNRPTSEVTLSGLLNAIDGVWSEEGRLLFATTNHIECLDAALIRPGRLDVKVSYDASTRDQARRMFLRFFPAGSYCAVASRPSGNTPAGPLTSEQPREMVFMDDDRLRGLSDVFATSIPDALFSAAALQGYLLLWKDDPLGAVAGVPELVQSREAEKAAREDARQKAKAARLKARAERAEQMRANVNVVMQPAQMLAGGIHSPE</sequence>
<reference evidence="17 18" key="1">
    <citation type="journal article" date="2016" name="Mol. Biol. Evol.">
        <title>Comparative Genomics of Early-Diverging Mushroom-Forming Fungi Provides Insights into the Origins of Lignocellulose Decay Capabilities.</title>
        <authorList>
            <person name="Nagy L.G."/>
            <person name="Riley R."/>
            <person name="Tritt A."/>
            <person name="Adam C."/>
            <person name="Daum C."/>
            <person name="Floudas D."/>
            <person name="Sun H."/>
            <person name="Yadav J.S."/>
            <person name="Pangilinan J."/>
            <person name="Larsson K.H."/>
            <person name="Matsuura K."/>
            <person name="Barry K."/>
            <person name="Labutti K."/>
            <person name="Kuo R."/>
            <person name="Ohm R.A."/>
            <person name="Bhattacharya S.S."/>
            <person name="Shirouzu T."/>
            <person name="Yoshinaga Y."/>
            <person name="Martin F.M."/>
            <person name="Grigoriev I.V."/>
            <person name="Hibbett D.S."/>
        </authorList>
    </citation>
    <scope>NUCLEOTIDE SEQUENCE [LARGE SCALE GENOMIC DNA]</scope>
    <source>
        <strain evidence="17 18">HHB12029</strain>
    </source>
</reference>
<gene>
    <name evidence="17" type="ORF">EXIGLDRAFT_838956</name>
</gene>
<dbReference type="InterPro" id="IPR014851">
    <property type="entry name" value="BCS1_N"/>
</dbReference>
<dbReference type="GO" id="GO:0005524">
    <property type="term" value="F:ATP binding"/>
    <property type="evidence" value="ECO:0007669"/>
    <property type="project" value="UniProtKB-KW"/>
</dbReference>
<dbReference type="OrthoDB" id="10251412at2759"/>
<dbReference type="InterPro" id="IPR003960">
    <property type="entry name" value="ATPase_AAA_CS"/>
</dbReference>
<proteinExistence type="inferred from homology"/>
<comment type="similarity">
    <text evidence="2">Belongs to the AAA ATPase family. BCS1 subfamily.</text>
</comment>
<dbReference type="Gene3D" id="3.40.50.300">
    <property type="entry name" value="P-loop containing nucleotide triphosphate hydrolases"/>
    <property type="match status" value="1"/>
</dbReference>
<dbReference type="SMART" id="SM00382">
    <property type="entry name" value="AAA"/>
    <property type="match status" value="1"/>
</dbReference>
<evidence type="ECO:0000256" key="3">
    <source>
        <dbReference type="ARBA" id="ARBA00022692"/>
    </source>
</evidence>
<evidence type="ECO:0000259" key="16">
    <source>
        <dbReference type="SMART" id="SM01024"/>
    </source>
</evidence>
<dbReference type="SMART" id="SM01024">
    <property type="entry name" value="BCS1_N"/>
    <property type="match status" value="1"/>
</dbReference>
<dbReference type="Pfam" id="PF25426">
    <property type="entry name" value="AAA_lid_BCS1"/>
    <property type="match status" value="1"/>
</dbReference>
<evidence type="ECO:0000313" key="18">
    <source>
        <dbReference type="Proteomes" id="UP000077266"/>
    </source>
</evidence>
<evidence type="ECO:0000256" key="13">
    <source>
        <dbReference type="SAM" id="Coils"/>
    </source>
</evidence>
<dbReference type="InterPro" id="IPR057495">
    <property type="entry name" value="AAA_lid_BCS1"/>
</dbReference>
<keyword evidence="10 14" id="KW-0472">Membrane</keyword>
<keyword evidence="4 12" id="KW-0547">Nucleotide-binding</keyword>
<keyword evidence="18" id="KW-1185">Reference proteome</keyword>
<dbReference type="InterPro" id="IPR003593">
    <property type="entry name" value="AAA+_ATPase"/>
</dbReference>
<keyword evidence="5" id="KW-0999">Mitochondrion inner membrane</keyword>
<dbReference type="EMBL" id="KV426090">
    <property type="protein sequence ID" value="KZV88768.1"/>
    <property type="molecule type" value="Genomic_DNA"/>
</dbReference>
<dbReference type="InterPro" id="IPR050747">
    <property type="entry name" value="Mitochondrial_chaperone_BCS1"/>
</dbReference>
<accession>A0A165FCJ4</accession>
<protein>
    <submittedName>
        <fullName evidence="17">p-loop containing nucleoside triphosphate hydrolase protein</fullName>
    </submittedName>
</protein>
<keyword evidence="8 14" id="KW-1133">Transmembrane helix</keyword>
<organism evidence="17 18">
    <name type="scientific">Exidia glandulosa HHB12029</name>
    <dbReference type="NCBI Taxonomy" id="1314781"/>
    <lineage>
        <taxon>Eukaryota</taxon>
        <taxon>Fungi</taxon>
        <taxon>Dikarya</taxon>
        <taxon>Basidiomycota</taxon>
        <taxon>Agaricomycotina</taxon>
        <taxon>Agaricomycetes</taxon>
        <taxon>Auriculariales</taxon>
        <taxon>Exidiaceae</taxon>
        <taxon>Exidia</taxon>
    </lineage>
</organism>
<dbReference type="Proteomes" id="UP000077266">
    <property type="component" value="Unassembled WGS sequence"/>
</dbReference>
<feature type="coiled-coil region" evidence="13">
    <location>
        <begin position="649"/>
        <end position="685"/>
    </location>
</feature>
<dbReference type="PANTHER" id="PTHR23070">
    <property type="entry name" value="BCS1 AAA-TYPE ATPASE"/>
    <property type="match status" value="1"/>
</dbReference>
<dbReference type="Pfam" id="PF00004">
    <property type="entry name" value="AAA"/>
    <property type="match status" value="1"/>
</dbReference>
<comment type="catalytic activity">
    <reaction evidence="11">
        <text>ATP + H2O = ADP + phosphate + H(+)</text>
        <dbReference type="Rhea" id="RHEA:13065"/>
        <dbReference type="ChEBI" id="CHEBI:15377"/>
        <dbReference type="ChEBI" id="CHEBI:15378"/>
        <dbReference type="ChEBI" id="CHEBI:30616"/>
        <dbReference type="ChEBI" id="CHEBI:43474"/>
        <dbReference type="ChEBI" id="CHEBI:456216"/>
    </reaction>
    <physiologicalReaction direction="left-to-right" evidence="11">
        <dbReference type="Rhea" id="RHEA:13066"/>
    </physiologicalReaction>
</comment>
<dbReference type="PROSITE" id="PS00674">
    <property type="entry name" value="AAA"/>
    <property type="match status" value="1"/>
</dbReference>
<evidence type="ECO:0000256" key="8">
    <source>
        <dbReference type="ARBA" id="ARBA00022989"/>
    </source>
</evidence>
<comment type="subcellular location">
    <subcellularLocation>
        <location evidence="1">Mitochondrion inner membrane</location>
        <topology evidence="1">Single-pass membrane protein</topology>
    </subcellularLocation>
</comment>
<keyword evidence="7 12" id="KW-0067">ATP-binding</keyword>
<evidence type="ECO:0000256" key="7">
    <source>
        <dbReference type="ARBA" id="ARBA00022840"/>
    </source>
</evidence>
<evidence type="ECO:0000256" key="5">
    <source>
        <dbReference type="ARBA" id="ARBA00022792"/>
    </source>
</evidence>
<dbReference type="SUPFAM" id="SSF52540">
    <property type="entry name" value="P-loop containing nucleoside triphosphate hydrolases"/>
    <property type="match status" value="1"/>
</dbReference>
<dbReference type="GO" id="GO:0005743">
    <property type="term" value="C:mitochondrial inner membrane"/>
    <property type="evidence" value="ECO:0007669"/>
    <property type="project" value="UniProtKB-SubCell"/>
</dbReference>
<keyword evidence="13" id="KW-0175">Coiled coil</keyword>
<evidence type="ECO:0000256" key="4">
    <source>
        <dbReference type="ARBA" id="ARBA00022741"/>
    </source>
</evidence>
<evidence type="ECO:0000256" key="14">
    <source>
        <dbReference type="SAM" id="Phobius"/>
    </source>
</evidence>